<dbReference type="EMBL" id="JAPHNI010000894">
    <property type="protein sequence ID" value="KAJ8107604.1"/>
    <property type="molecule type" value="Genomic_DNA"/>
</dbReference>
<gene>
    <name evidence="1" type="ORF">OPT61_g8750</name>
</gene>
<organism evidence="1 2">
    <name type="scientific">Boeremia exigua</name>
    <dbReference type="NCBI Taxonomy" id="749465"/>
    <lineage>
        <taxon>Eukaryota</taxon>
        <taxon>Fungi</taxon>
        <taxon>Dikarya</taxon>
        <taxon>Ascomycota</taxon>
        <taxon>Pezizomycotina</taxon>
        <taxon>Dothideomycetes</taxon>
        <taxon>Pleosporomycetidae</taxon>
        <taxon>Pleosporales</taxon>
        <taxon>Pleosporineae</taxon>
        <taxon>Didymellaceae</taxon>
        <taxon>Boeremia</taxon>
    </lineage>
</organism>
<comment type="caution">
    <text evidence="1">The sequence shown here is derived from an EMBL/GenBank/DDBJ whole genome shotgun (WGS) entry which is preliminary data.</text>
</comment>
<sequence length="1301" mass="145338">MSSFALDKNIFTPELYQRVQDIWLGGVDPNGEEVNMDVVRRWFMGTPEERLQLDKKCSDSFLEALDSIGPVNFSNPTAEPFIDQLSEMARNSSTDDGAEAASAALSIAILLDQMPRNIFRSNEGLVKVYSHYDKISEAFIRTLFSPKSPIPRPDRYQLWRSSTAHRMWFYMPLCHSEDVEAHKQMDGLLEDLQRDLDKQPGCAASKKLLDAQLTSEKEHREIIDKFGRYPHRNGALGRETTEEEAKFMSEGGATFGMSSRADELVELTPQDRVIFDGSSSEDTVVLIGSSTWCTCDGEHVLTRRPLVGISAAEPALIDSAYRSCLLATGVTAIGAILGAARPGGFLRNVTFFGILDGTITACDIYGRQDLNRAIFKETGLDNPKPFKLWERTKQWTLEDASLFGGATGLLIASNSRLFPGVNGFSRFFGVAVAGYAVGAKTAEWAFSRYPLHHIKREKWVLATQQRSLYQELSRDEQAKASLSRFGKALLVSYTGDSPLMRLLSKPFGRLTGMASAGHSHAQDYTETVRRQIQQEHAKPPVDLMLIEFEREELAAPDYDGGYRQYKMDPADTSLDALQEHLEHLNKLRVSEGEQLAYVWHTLVPKEQKLHGLSQEDPDKDLLRRELQLLNSIASHTTTRLAVISYAQADALKRIAQIRNDDSAAVTQPPILGIEESSLDANWRENYVPQKIAERIRRRWEETKSDMVQREHVLAQFDELKARGILSTAANEKAEQIRESYDHMKQNILATERLLKEFEDRILEVESRRADPPRAMPAADRAPDTITGFQSNMSSLPLRPLRLEVSPQSNETETLPHSPPRRSTDRSSLSPADCRTLEKVLRHANISSPPRTPSPLEQGEQPVTDAYRSVDISEDHKEEEESYQPVSGEATDTGYEDEDDSMELSDGSERGTADHDFSSFNSPDSPSVSRSDRRLQDSVSTHDEKDRLIYNSRRSSVTKQLKVKRREQGSDHVAQGETLEGNRNLSEKRTSSEHSEPDGAKSLHGLRFSLEKVLEDDHVEQEHAEMGSEPGVSIVNIKEIHRIDDSDLDGFQADNEETVLRTTGAQRRRSSQSHASKSGLRSFSVNGLTRGDGDAELLVPNTPTSAVQPPGCAQAAPHQSIPETPFTNALSYYKQVQGKENSSTKRRRNTALYEELAERMGRAAEREDDTCSPDHKELGIVQETHASPTPSALVDLKELVLPGTSDDIDTISRPVVREVNPQELRLFANASSAENVGEDAVDAASAVDDDQKQLILYPRHPAFVNAISMIPATMFWVTAAPVVKYTSMAFDLLVDKLRDTYL</sequence>
<evidence type="ECO:0000313" key="2">
    <source>
        <dbReference type="Proteomes" id="UP001153331"/>
    </source>
</evidence>
<evidence type="ECO:0000313" key="1">
    <source>
        <dbReference type="EMBL" id="KAJ8107604.1"/>
    </source>
</evidence>
<proteinExistence type="predicted"/>
<name>A0ACC2HXE6_9PLEO</name>
<dbReference type="Proteomes" id="UP001153331">
    <property type="component" value="Unassembled WGS sequence"/>
</dbReference>
<protein>
    <submittedName>
        <fullName evidence="1">Uncharacterized protein</fullName>
    </submittedName>
</protein>
<reference evidence="1" key="1">
    <citation type="submission" date="2022-11" db="EMBL/GenBank/DDBJ databases">
        <title>Genome Sequence of Boeremia exigua.</title>
        <authorList>
            <person name="Buettner E."/>
        </authorList>
    </citation>
    <scope>NUCLEOTIDE SEQUENCE</scope>
    <source>
        <strain evidence="1">CU02</strain>
    </source>
</reference>
<keyword evidence="2" id="KW-1185">Reference proteome</keyword>
<accession>A0ACC2HXE6</accession>